<keyword evidence="3" id="KW-1185">Reference proteome</keyword>
<dbReference type="PANTHER" id="PTHR34391">
    <property type="entry name" value="UPF0658 GOLGI APPARATUS MEMBRANE PROTEIN C1952.10C-RELATED"/>
    <property type="match status" value="1"/>
</dbReference>
<feature type="transmembrane region" description="Helical" evidence="1">
    <location>
        <begin position="101"/>
        <end position="121"/>
    </location>
</feature>
<feature type="transmembrane region" description="Helical" evidence="1">
    <location>
        <begin position="297"/>
        <end position="323"/>
    </location>
</feature>
<feature type="transmembrane region" description="Helical" evidence="1">
    <location>
        <begin position="152"/>
        <end position="175"/>
    </location>
</feature>
<sequence>MDDFEEHLAPRKVSDARPRDRGESRICFVPRTGHSLHFLALAALEAVVIISLEAAVFGIFFGTKFNSPDQLGQGIPIYLIIFIFSQVFQVLLAIDAVRAQNTIQIIGIVLFNLCCFIYSIFQFRQINDSIQVPPTSPDAATSAWLESVIKKYLIAASVIIGVCELVYCYLGARLYQEFGWRIYKKIGADPEIRNMYRWYQIFLMLLKLDIFFFLGFSIQFLVLVLHSGDVEYPLTIIALPLTCLILLLAVYAVKHESRQLIIIFFIGTAAAVAYFVFKIYRIYDPSQAGKYLYTKDFLTFFASVSLTLLILTITNGIICWMNFDKGLKAHLLRDAPTLEYSNTAGDRTMTLD</sequence>
<dbReference type="AlphaFoldDB" id="A0A8H7UC82"/>
<accession>A0A8H7UC82</accession>
<evidence type="ECO:0000313" key="2">
    <source>
        <dbReference type="EMBL" id="KAG2174234.1"/>
    </source>
</evidence>
<evidence type="ECO:0000313" key="3">
    <source>
        <dbReference type="Proteomes" id="UP000654370"/>
    </source>
</evidence>
<organism evidence="2 3">
    <name type="scientific">Mortierella isabellina</name>
    <name type="common">Filamentous fungus</name>
    <name type="synonym">Umbelopsis isabellina</name>
    <dbReference type="NCBI Taxonomy" id="91625"/>
    <lineage>
        <taxon>Eukaryota</taxon>
        <taxon>Fungi</taxon>
        <taxon>Fungi incertae sedis</taxon>
        <taxon>Mucoromycota</taxon>
        <taxon>Mucoromycotina</taxon>
        <taxon>Umbelopsidomycetes</taxon>
        <taxon>Umbelopsidales</taxon>
        <taxon>Umbelopsidaceae</taxon>
        <taxon>Umbelopsis</taxon>
    </lineage>
</organism>
<feature type="transmembrane region" description="Helical" evidence="1">
    <location>
        <begin position="38"/>
        <end position="63"/>
    </location>
</feature>
<dbReference type="GO" id="GO:0005794">
    <property type="term" value="C:Golgi apparatus"/>
    <property type="evidence" value="ECO:0007669"/>
    <property type="project" value="TreeGrafter"/>
</dbReference>
<protein>
    <submittedName>
        <fullName evidence="2">Uncharacterized protein</fullName>
    </submittedName>
</protein>
<dbReference type="InterPro" id="IPR040410">
    <property type="entry name" value="UPF0658_Golgi"/>
</dbReference>
<comment type="caution">
    <text evidence="2">The sequence shown here is derived from an EMBL/GenBank/DDBJ whole genome shotgun (WGS) entry which is preliminary data.</text>
</comment>
<feature type="transmembrane region" description="Helical" evidence="1">
    <location>
        <begin position="260"/>
        <end position="277"/>
    </location>
</feature>
<dbReference type="PANTHER" id="PTHR34391:SF1">
    <property type="entry name" value="UPF0658 GOLGI APPARATUS MEMBRANE PROTEIN C1952.10C-RELATED"/>
    <property type="match status" value="1"/>
</dbReference>
<gene>
    <name evidence="2" type="ORF">INT43_004255</name>
</gene>
<name>A0A8H7UC82_MORIS</name>
<feature type="transmembrane region" description="Helical" evidence="1">
    <location>
        <begin position="232"/>
        <end position="253"/>
    </location>
</feature>
<keyword evidence="1" id="KW-1133">Transmembrane helix</keyword>
<reference evidence="2" key="1">
    <citation type="submission" date="2020-12" db="EMBL/GenBank/DDBJ databases">
        <title>Metabolic potential, ecology and presence of endohyphal bacteria is reflected in genomic diversity of Mucoromycotina.</title>
        <authorList>
            <person name="Muszewska A."/>
            <person name="Okrasinska A."/>
            <person name="Steczkiewicz K."/>
            <person name="Drgas O."/>
            <person name="Orlowska M."/>
            <person name="Perlinska-Lenart U."/>
            <person name="Aleksandrzak-Piekarczyk T."/>
            <person name="Szatraj K."/>
            <person name="Zielenkiewicz U."/>
            <person name="Pilsyk S."/>
            <person name="Malc E."/>
            <person name="Mieczkowski P."/>
            <person name="Kruszewska J.S."/>
            <person name="Biernat P."/>
            <person name="Pawlowska J."/>
        </authorList>
    </citation>
    <scope>NUCLEOTIDE SEQUENCE</scope>
    <source>
        <strain evidence="2">WA0000067209</strain>
    </source>
</reference>
<dbReference type="EMBL" id="JAEPQZ010000013">
    <property type="protein sequence ID" value="KAG2174234.1"/>
    <property type="molecule type" value="Genomic_DNA"/>
</dbReference>
<dbReference type="OrthoDB" id="2448307at2759"/>
<dbReference type="Proteomes" id="UP000654370">
    <property type="component" value="Unassembled WGS sequence"/>
</dbReference>
<proteinExistence type="predicted"/>
<evidence type="ECO:0000256" key="1">
    <source>
        <dbReference type="SAM" id="Phobius"/>
    </source>
</evidence>
<keyword evidence="1" id="KW-0472">Membrane</keyword>
<keyword evidence="1" id="KW-0812">Transmembrane</keyword>
<feature type="transmembrane region" description="Helical" evidence="1">
    <location>
        <begin position="75"/>
        <end position="94"/>
    </location>
</feature>
<feature type="transmembrane region" description="Helical" evidence="1">
    <location>
        <begin position="201"/>
        <end position="226"/>
    </location>
</feature>